<dbReference type="EMBL" id="JACORU010000003">
    <property type="protein sequence ID" value="MBC5765004.1"/>
    <property type="molecule type" value="Genomic_DNA"/>
</dbReference>
<evidence type="ECO:0000256" key="1">
    <source>
        <dbReference type="SAM" id="MobiDB-lite"/>
    </source>
</evidence>
<dbReference type="Pfam" id="PF11249">
    <property type="entry name" value="DUF3047"/>
    <property type="match status" value="1"/>
</dbReference>
<proteinExistence type="predicted"/>
<comment type="caution">
    <text evidence="2">The sequence shown here is derived from an EMBL/GenBank/DDBJ whole genome shotgun (WGS) entry which is preliminary data.</text>
</comment>
<evidence type="ECO:0000313" key="3">
    <source>
        <dbReference type="Proteomes" id="UP000596827"/>
    </source>
</evidence>
<dbReference type="Proteomes" id="UP000596827">
    <property type="component" value="Unassembled WGS sequence"/>
</dbReference>
<name>A0A923S214_9BURK</name>
<evidence type="ECO:0000313" key="2">
    <source>
        <dbReference type="EMBL" id="MBC5765004.1"/>
    </source>
</evidence>
<organism evidence="2 3">
    <name type="scientific">Ramlibacter albus</name>
    <dbReference type="NCBI Taxonomy" id="2079448"/>
    <lineage>
        <taxon>Bacteria</taxon>
        <taxon>Pseudomonadati</taxon>
        <taxon>Pseudomonadota</taxon>
        <taxon>Betaproteobacteria</taxon>
        <taxon>Burkholderiales</taxon>
        <taxon>Comamonadaceae</taxon>
        <taxon>Ramlibacter</taxon>
    </lineage>
</organism>
<feature type="region of interest" description="Disordered" evidence="1">
    <location>
        <begin position="17"/>
        <end position="40"/>
    </location>
</feature>
<keyword evidence="3" id="KW-1185">Reference proteome</keyword>
<dbReference type="InterPro" id="IPR021409">
    <property type="entry name" value="DUF3047"/>
</dbReference>
<feature type="compositionally biased region" description="Polar residues" evidence="1">
    <location>
        <begin position="27"/>
        <end position="39"/>
    </location>
</feature>
<reference evidence="2" key="1">
    <citation type="submission" date="2020-08" db="EMBL/GenBank/DDBJ databases">
        <title>Ramlibacter sp. GTP1 16S ribosomal RNA gene genome sequencing and assembly.</title>
        <authorList>
            <person name="Kang M."/>
        </authorList>
    </citation>
    <scope>NUCLEOTIDE SEQUENCE</scope>
    <source>
        <strain evidence="2">GTP1</strain>
    </source>
</reference>
<gene>
    <name evidence="2" type="ORF">H8R02_11110</name>
</gene>
<sequence>MAVAAAAALLAGCASLSPGEEDVASTPWAQHSRAVQSPTGWVHQRFPGKQATEFHYARKDGRDAMAVLANASASMLRRNVHVEPAELGRVRFSWMVPELIAQADIGRREADDSPVRIILAFEGDRSRFSPKDALLNELARTITGEEMPYATLMYVWCTKREPGSVVKSPRTDRIRKIVLESGTGHLNRWLDYERDIRADFERAFGEAPGALVSIGVMTDSDNTRSTARAWYGPVRLVPVASR</sequence>
<dbReference type="AlphaFoldDB" id="A0A923S214"/>
<accession>A0A923S214</accession>
<protein>
    <submittedName>
        <fullName evidence="2">DUF3047 domain-containing protein</fullName>
    </submittedName>
</protein>